<dbReference type="EMBL" id="LR031878">
    <property type="protein sequence ID" value="VDD50742.1"/>
    <property type="molecule type" value="Genomic_DNA"/>
</dbReference>
<proteinExistence type="predicted"/>
<reference evidence="1" key="1">
    <citation type="submission" date="2018-11" db="EMBL/GenBank/DDBJ databases">
        <authorList>
            <consortium name="Genoscope - CEA"/>
            <person name="William W."/>
        </authorList>
    </citation>
    <scope>NUCLEOTIDE SEQUENCE</scope>
</reference>
<sequence length="139" mass="15855">MRRRGSDVRLLSDGLWWWWSRSGSDLDFGGGFSLFLCLLVLSSRRRCLFCFFGGRRCRCFKPVDRSLGGSSELPLVRVRLVRYGFSIAGARARRPVVGLVNHGCSSQWWRVRDCKYQGIDLGLPPGCFNSRRSLLFLSS</sequence>
<evidence type="ECO:0000313" key="1">
    <source>
        <dbReference type="EMBL" id="VDD50742.1"/>
    </source>
</evidence>
<gene>
    <name evidence="1" type="ORF">BOLC1T03131H</name>
</gene>
<organism evidence="1">
    <name type="scientific">Brassica oleracea</name>
    <name type="common">Wild cabbage</name>
    <dbReference type="NCBI Taxonomy" id="3712"/>
    <lineage>
        <taxon>Eukaryota</taxon>
        <taxon>Viridiplantae</taxon>
        <taxon>Streptophyta</taxon>
        <taxon>Embryophyta</taxon>
        <taxon>Tracheophyta</taxon>
        <taxon>Spermatophyta</taxon>
        <taxon>Magnoliopsida</taxon>
        <taxon>eudicotyledons</taxon>
        <taxon>Gunneridae</taxon>
        <taxon>Pentapetalae</taxon>
        <taxon>rosids</taxon>
        <taxon>malvids</taxon>
        <taxon>Brassicales</taxon>
        <taxon>Brassicaceae</taxon>
        <taxon>Brassiceae</taxon>
        <taxon>Brassica</taxon>
    </lineage>
</organism>
<dbReference type="AlphaFoldDB" id="A0A3P6G2D8"/>
<accession>A0A3P6G2D8</accession>
<feature type="non-terminal residue" evidence="1">
    <location>
        <position position="139"/>
    </location>
</feature>
<protein>
    <submittedName>
        <fullName evidence="1">Uncharacterized protein</fullName>
    </submittedName>
</protein>
<name>A0A3P6G2D8_BRAOL</name>